<dbReference type="EMBL" id="CAJQZP010001449">
    <property type="protein sequence ID" value="CAG5047027.1"/>
    <property type="molecule type" value="Genomic_DNA"/>
</dbReference>
<dbReference type="Proteomes" id="UP000691718">
    <property type="component" value="Unassembled WGS sequence"/>
</dbReference>
<organism evidence="1 2">
    <name type="scientific">Parnassius apollo</name>
    <name type="common">Apollo butterfly</name>
    <name type="synonym">Papilio apollo</name>
    <dbReference type="NCBI Taxonomy" id="110799"/>
    <lineage>
        <taxon>Eukaryota</taxon>
        <taxon>Metazoa</taxon>
        <taxon>Ecdysozoa</taxon>
        <taxon>Arthropoda</taxon>
        <taxon>Hexapoda</taxon>
        <taxon>Insecta</taxon>
        <taxon>Pterygota</taxon>
        <taxon>Neoptera</taxon>
        <taxon>Endopterygota</taxon>
        <taxon>Lepidoptera</taxon>
        <taxon>Glossata</taxon>
        <taxon>Ditrysia</taxon>
        <taxon>Papilionoidea</taxon>
        <taxon>Papilionidae</taxon>
        <taxon>Parnassiinae</taxon>
        <taxon>Parnassini</taxon>
        <taxon>Parnassius</taxon>
        <taxon>Parnassius</taxon>
    </lineage>
</organism>
<dbReference type="OrthoDB" id="6340111at2759"/>
<gene>
    <name evidence="1" type="ORF">PAPOLLO_LOCUS23734</name>
</gene>
<protein>
    <submittedName>
        <fullName evidence="1">(apollo) hypothetical protein</fullName>
    </submittedName>
</protein>
<accession>A0A8S3Y544</accession>
<comment type="caution">
    <text evidence="1">The sequence shown here is derived from an EMBL/GenBank/DDBJ whole genome shotgun (WGS) entry which is preliminary data.</text>
</comment>
<name>A0A8S3Y544_PARAO</name>
<evidence type="ECO:0000313" key="1">
    <source>
        <dbReference type="EMBL" id="CAG5047027.1"/>
    </source>
</evidence>
<sequence>MYKYSTFCVQENGITAKEMLEKHKSCRKKELSMEAGSLIKTGGGVGEAGTTENVIDSICPYINLTVPGVIDSNTEDKSLGKRFVTY</sequence>
<evidence type="ECO:0000313" key="2">
    <source>
        <dbReference type="Proteomes" id="UP000691718"/>
    </source>
</evidence>
<keyword evidence="2" id="KW-1185">Reference proteome</keyword>
<reference evidence="1" key="1">
    <citation type="submission" date="2021-04" db="EMBL/GenBank/DDBJ databases">
        <authorList>
            <person name="Tunstrom K."/>
        </authorList>
    </citation>
    <scope>NUCLEOTIDE SEQUENCE</scope>
</reference>
<dbReference type="AlphaFoldDB" id="A0A8S3Y544"/>
<proteinExistence type="predicted"/>